<dbReference type="EMBL" id="JBHTIA010000012">
    <property type="protein sequence ID" value="MFD0766702.1"/>
    <property type="molecule type" value="Genomic_DNA"/>
</dbReference>
<gene>
    <name evidence="1" type="ORF">ACFQZI_17705</name>
</gene>
<name>A0ABW2ZKJ4_9SPHI</name>
<keyword evidence="2" id="KW-1185">Reference proteome</keyword>
<evidence type="ECO:0008006" key="3">
    <source>
        <dbReference type="Google" id="ProtNLM"/>
    </source>
</evidence>
<dbReference type="Proteomes" id="UP001597073">
    <property type="component" value="Unassembled WGS sequence"/>
</dbReference>
<accession>A0ABW2ZKJ4</accession>
<reference evidence="2" key="1">
    <citation type="journal article" date="2019" name="Int. J. Syst. Evol. Microbiol.">
        <title>The Global Catalogue of Microorganisms (GCM) 10K type strain sequencing project: providing services to taxonomists for standard genome sequencing and annotation.</title>
        <authorList>
            <consortium name="The Broad Institute Genomics Platform"/>
            <consortium name="The Broad Institute Genome Sequencing Center for Infectious Disease"/>
            <person name="Wu L."/>
            <person name="Ma J."/>
        </authorList>
    </citation>
    <scope>NUCLEOTIDE SEQUENCE [LARGE SCALE GENOMIC DNA]</scope>
    <source>
        <strain evidence="2">CCUG 60742</strain>
    </source>
</reference>
<organism evidence="1 2">
    <name type="scientific">Mucilaginibacter lutimaris</name>
    <dbReference type="NCBI Taxonomy" id="931629"/>
    <lineage>
        <taxon>Bacteria</taxon>
        <taxon>Pseudomonadati</taxon>
        <taxon>Bacteroidota</taxon>
        <taxon>Sphingobacteriia</taxon>
        <taxon>Sphingobacteriales</taxon>
        <taxon>Sphingobacteriaceae</taxon>
        <taxon>Mucilaginibacter</taxon>
    </lineage>
</organism>
<sequence length="202" mass="23360">MALNSNLYEKFRNAFEQKCFQLIIEAYQASLTGKVIQLDWNENDISSELHEHIRANPLRTKWKVSTNVEADLPKDIPKVKGFADKFPRIDFRLTTFTKSYEIEYFFEAKNLKQNDSALKRRYIDTGIDNFVSGKYANGSLVGYLLQGNTEETIKGVNSLLKKDKRESELLRSKSNNQTNALYISTHSNIAILKHLIFDFTFC</sequence>
<evidence type="ECO:0000313" key="2">
    <source>
        <dbReference type="Proteomes" id="UP001597073"/>
    </source>
</evidence>
<dbReference type="RefSeq" id="WP_377144856.1">
    <property type="nucleotide sequence ID" value="NZ_JBHTIA010000012.1"/>
</dbReference>
<comment type="caution">
    <text evidence="1">The sequence shown here is derived from an EMBL/GenBank/DDBJ whole genome shotgun (WGS) entry which is preliminary data.</text>
</comment>
<protein>
    <recommendedName>
        <fullName evidence="3">Restriction endonuclease</fullName>
    </recommendedName>
</protein>
<evidence type="ECO:0000313" key="1">
    <source>
        <dbReference type="EMBL" id="MFD0766702.1"/>
    </source>
</evidence>
<proteinExistence type="predicted"/>